<comment type="caution">
    <text evidence="2">The sequence shown here is derived from an EMBL/GenBank/DDBJ whole genome shotgun (WGS) entry which is preliminary data.</text>
</comment>
<protein>
    <recommendedName>
        <fullName evidence="1">LTD domain-containing protein</fullName>
    </recommendedName>
</protein>
<dbReference type="InterPro" id="IPR013783">
    <property type="entry name" value="Ig-like_fold"/>
</dbReference>
<dbReference type="Pfam" id="PF00932">
    <property type="entry name" value="LTD"/>
    <property type="match status" value="1"/>
</dbReference>
<organism evidence="2 3">
    <name type="scientific">candidate division WOR-3 bacterium</name>
    <dbReference type="NCBI Taxonomy" id="2052148"/>
    <lineage>
        <taxon>Bacteria</taxon>
        <taxon>Bacteria division WOR-3</taxon>
    </lineage>
</organism>
<dbReference type="SUPFAM" id="SSF74853">
    <property type="entry name" value="Lamin A/C globular tail domain"/>
    <property type="match status" value="1"/>
</dbReference>
<dbReference type="AlphaFoldDB" id="A0A937XGF2"/>
<dbReference type="Proteomes" id="UP000779900">
    <property type="component" value="Unassembled WGS sequence"/>
</dbReference>
<evidence type="ECO:0000313" key="3">
    <source>
        <dbReference type="Proteomes" id="UP000779900"/>
    </source>
</evidence>
<dbReference type="EMBL" id="VGIR01000035">
    <property type="protein sequence ID" value="MBM3331576.1"/>
    <property type="molecule type" value="Genomic_DNA"/>
</dbReference>
<reference evidence="2" key="1">
    <citation type="submission" date="2019-03" db="EMBL/GenBank/DDBJ databases">
        <title>Lake Tanganyika Metagenome-Assembled Genomes (MAGs).</title>
        <authorList>
            <person name="Tran P."/>
        </authorList>
    </citation>
    <scope>NUCLEOTIDE SEQUENCE</scope>
    <source>
        <strain evidence="2">K_DeepCast_150m_m2_040</strain>
    </source>
</reference>
<proteinExistence type="predicted"/>
<feature type="domain" description="LTD" evidence="1">
    <location>
        <begin position="3"/>
        <end position="181"/>
    </location>
</feature>
<dbReference type="Gene3D" id="2.60.40.10">
    <property type="entry name" value="Immunoglobulins"/>
    <property type="match status" value="1"/>
</dbReference>
<dbReference type="PROSITE" id="PS51841">
    <property type="entry name" value="LTD"/>
    <property type="match status" value="1"/>
</dbReference>
<dbReference type="Pfam" id="PF13860">
    <property type="entry name" value="FlgD_ig"/>
    <property type="match status" value="1"/>
</dbReference>
<name>A0A937XGF2_UNCW3</name>
<dbReference type="InterPro" id="IPR036415">
    <property type="entry name" value="Lamin_tail_dom_sf"/>
</dbReference>
<dbReference type="Gene3D" id="2.60.40.4070">
    <property type="match status" value="1"/>
</dbReference>
<evidence type="ECO:0000259" key="1">
    <source>
        <dbReference type="PROSITE" id="PS51841"/>
    </source>
</evidence>
<evidence type="ECO:0000313" key="2">
    <source>
        <dbReference type="EMBL" id="MBM3331576.1"/>
    </source>
</evidence>
<accession>A0A937XGF2</accession>
<dbReference type="InterPro" id="IPR025965">
    <property type="entry name" value="FlgD/Vpr_Ig-like"/>
</dbReference>
<gene>
    <name evidence="2" type="ORF">FJY68_06950</name>
</gene>
<sequence>MGTTLLVALVAASRIVITEVMANPRGITGVHMPEDRNEFVELYNPTDTMLDLAGWTISDGDAVDQICAWTDSSILNPGSLRLGTTWLDPCCYAVVLDPEYTDTAALGGCEQPYRFGPGTLLLTVGNTTIGDGLTTNDPVVLGSAAGDTSTFGTPSDPTDSIPCDAGDGISWERIDVLGPDTVSNWIACLDTAGCTPGSPNSSLTYLDLAVSGIALVDTATPPPGKPLVATACVSNVGFAPANGWSLSVFLDRNGNIRPDVGEHDSTFVGGSLLPGQTETLTVHLTCPPVTSDLCALLLNPDGDSANNFMRLTIRPAGSGRLFDLNLSSFSPDGDGREESLAVAYRLPEAKGTLQVMVYNLGGRQVATLFSGKPLAASAVVYWDGRTSAGDRAPFGVYAVCVEYRNGGTTRTEKLPVVLLRK</sequence>
<dbReference type="InterPro" id="IPR001322">
    <property type="entry name" value="Lamin_tail_dom"/>
</dbReference>